<evidence type="ECO:0000313" key="2">
    <source>
        <dbReference type="EMBL" id="QQV76415.1"/>
    </source>
</evidence>
<dbReference type="RefSeq" id="WP_202091689.1">
    <property type="nucleotide sequence ID" value="NZ_CP061035.1"/>
</dbReference>
<dbReference type="Proteomes" id="UP000595894">
    <property type="component" value="Chromosome"/>
</dbReference>
<feature type="domain" description="Lysozyme inhibitor LprI-like N-terminal" evidence="1">
    <location>
        <begin position="14"/>
        <end position="117"/>
    </location>
</feature>
<dbReference type="InterPro" id="IPR009739">
    <property type="entry name" value="LprI-like_N"/>
</dbReference>
<accession>A0A974NSZ5</accession>
<sequence length="131" mass="14536">MIALLIALAAVSDCHAAARRSGLDYRQCLGRVDQLADSEMAQQWPITLAALRGEDRENRRENANKPDLAQGLLESQRAWLRYRAAECSMVASQAAGGTAYGELGSECSITLTRQRTELLRRRVSGVVRYLR</sequence>
<protein>
    <submittedName>
        <fullName evidence="2">DUF1311 domain-containing protein</fullName>
    </submittedName>
</protein>
<evidence type="ECO:0000259" key="1">
    <source>
        <dbReference type="Pfam" id="PF07007"/>
    </source>
</evidence>
<organism evidence="2 3">
    <name type="scientific">Sphingomonas aliaeris</name>
    <dbReference type="NCBI Taxonomy" id="2759526"/>
    <lineage>
        <taxon>Bacteria</taxon>
        <taxon>Pseudomonadati</taxon>
        <taxon>Pseudomonadota</taxon>
        <taxon>Alphaproteobacteria</taxon>
        <taxon>Sphingomonadales</taxon>
        <taxon>Sphingomonadaceae</taxon>
        <taxon>Sphingomonas</taxon>
    </lineage>
</organism>
<evidence type="ECO:0000313" key="3">
    <source>
        <dbReference type="Proteomes" id="UP000595894"/>
    </source>
</evidence>
<gene>
    <name evidence="2" type="ORF">H5J25_13165</name>
</gene>
<dbReference type="KEGG" id="sari:H5J25_13165"/>
<dbReference type="Gene3D" id="1.20.1270.180">
    <property type="match status" value="1"/>
</dbReference>
<reference evidence="3" key="1">
    <citation type="submission" date="2020-09" db="EMBL/GenBank/DDBJ databases">
        <title>Sphingomonas sp., a new species isolated from pork steak.</title>
        <authorList>
            <person name="Heidler von Heilborn D."/>
        </authorList>
    </citation>
    <scope>NUCLEOTIDE SEQUENCE [LARGE SCALE GENOMIC DNA]</scope>
</reference>
<keyword evidence="3" id="KW-1185">Reference proteome</keyword>
<dbReference type="AlphaFoldDB" id="A0A974NSZ5"/>
<dbReference type="EMBL" id="CP061035">
    <property type="protein sequence ID" value="QQV76415.1"/>
    <property type="molecule type" value="Genomic_DNA"/>
</dbReference>
<proteinExistence type="predicted"/>
<name>A0A974NSZ5_9SPHN</name>
<dbReference type="Pfam" id="PF07007">
    <property type="entry name" value="LprI"/>
    <property type="match status" value="1"/>
</dbReference>